<gene>
    <name evidence="2" type="ordered locus">Isop_3008</name>
</gene>
<dbReference type="AlphaFoldDB" id="E8R2S6"/>
<dbReference type="eggNOG" id="COG0727">
    <property type="taxonomic scope" value="Bacteria"/>
</dbReference>
<accession>E8R2S6</accession>
<dbReference type="STRING" id="575540.Isop_3008"/>
<organism evidence="2 3">
    <name type="scientific">Isosphaera pallida (strain ATCC 43644 / DSM 9630 / IS1B)</name>
    <dbReference type="NCBI Taxonomy" id="575540"/>
    <lineage>
        <taxon>Bacteria</taxon>
        <taxon>Pseudomonadati</taxon>
        <taxon>Planctomycetota</taxon>
        <taxon>Planctomycetia</taxon>
        <taxon>Isosphaerales</taxon>
        <taxon>Isosphaeraceae</taxon>
        <taxon>Isosphaera</taxon>
    </lineage>
</organism>
<reference evidence="2 3" key="2">
    <citation type="journal article" date="2011" name="Stand. Genomic Sci.">
        <title>Complete genome sequence of Isosphaera pallida type strain (IS1B).</title>
        <authorList>
            <consortium name="US DOE Joint Genome Institute (JGI-PGF)"/>
            <person name="Goker M."/>
            <person name="Cleland D."/>
            <person name="Saunders E."/>
            <person name="Lapidus A."/>
            <person name="Nolan M."/>
            <person name="Lucas S."/>
            <person name="Hammon N."/>
            <person name="Deshpande S."/>
            <person name="Cheng J.F."/>
            <person name="Tapia R."/>
            <person name="Han C."/>
            <person name="Goodwin L."/>
            <person name="Pitluck S."/>
            <person name="Liolios K."/>
            <person name="Pagani I."/>
            <person name="Ivanova N."/>
            <person name="Mavromatis K."/>
            <person name="Pati A."/>
            <person name="Chen A."/>
            <person name="Palaniappan K."/>
            <person name="Land M."/>
            <person name="Hauser L."/>
            <person name="Chang Y.J."/>
            <person name="Jeffries C.D."/>
            <person name="Detter J.C."/>
            <person name="Beck B."/>
            <person name="Woyke T."/>
            <person name="Bristow J."/>
            <person name="Eisen J.A."/>
            <person name="Markowitz V."/>
            <person name="Hugenholtz P."/>
            <person name="Kyrpides N.C."/>
            <person name="Klenk H.P."/>
        </authorList>
    </citation>
    <scope>NUCLEOTIDE SEQUENCE [LARGE SCALE GENOMIC DNA]</scope>
    <source>
        <strain evidence="3">ATCC 43644 / DSM 9630 / IS1B</strain>
    </source>
</reference>
<dbReference type="HOGENOM" id="CLU_1382501_0_0_0"/>
<dbReference type="KEGG" id="ipa:Isop_3008"/>
<reference key="1">
    <citation type="submission" date="2010-11" db="EMBL/GenBank/DDBJ databases">
        <title>The complete sequence of chromosome of Isophaera pallida ATCC 43644.</title>
        <authorList>
            <consortium name="US DOE Joint Genome Institute (JGI-PGF)"/>
            <person name="Lucas S."/>
            <person name="Copeland A."/>
            <person name="Lapidus A."/>
            <person name="Bruce D."/>
            <person name="Goodwin L."/>
            <person name="Pitluck S."/>
            <person name="Kyrpides N."/>
            <person name="Mavromatis K."/>
            <person name="Pagani I."/>
            <person name="Ivanova N."/>
            <person name="Saunders E."/>
            <person name="Brettin T."/>
            <person name="Detter J.C."/>
            <person name="Han C."/>
            <person name="Tapia R."/>
            <person name="Land M."/>
            <person name="Hauser L."/>
            <person name="Markowitz V."/>
            <person name="Cheng J.-F."/>
            <person name="Hugenholtz P."/>
            <person name="Woyke T."/>
            <person name="Wu D."/>
            <person name="Eisen J.A."/>
        </authorList>
    </citation>
    <scope>NUCLEOTIDE SEQUENCE</scope>
    <source>
        <strain>ATCC 43644</strain>
    </source>
</reference>
<name>E8R2S6_ISOPI</name>
<evidence type="ECO:0000256" key="1">
    <source>
        <dbReference type="SAM" id="MobiDB-lite"/>
    </source>
</evidence>
<dbReference type="EMBL" id="CP002353">
    <property type="protein sequence ID" value="ADV63573.1"/>
    <property type="molecule type" value="Genomic_DNA"/>
</dbReference>
<sequence length="197" mass="21672">MSNELEHALAFGPSQGEGVAPSPSTPSPAGLPAGFLEELRQLYDDLGIELAKWGPVCALSGRCCRFHEFDHVLFLSEPEARFLASEAPAPLRPLDAGATCPWQDDRGRCQARQARPLGCRISFCDPSFQEAMPVVGEAFLKRLKALTMRYGLAWNYAPLHHQLRRLRDEGVVQLDLEEPRSPKPWVADHSAPSGLSA</sequence>
<dbReference type="InParanoid" id="E8R2S6"/>
<feature type="region of interest" description="Disordered" evidence="1">
    <location>
        <begin position="11"/>
        <end position="31"/>
    </location>
</feature>
<protein>
    <recommendedName>
        <fullName evidence="4">YkgJ family cysteine cluster protein</fullName>
    </recommendedName>
</protein>
<dbReference type="Proteomes" id="UP000008631">
    <property type="component" value="Chromosome"/>
</dbReference>
<proteinExistence type="predicted"/>
<dbReference type="OrthoDB" id="277831at2"/>
<evidence type="ECO:0008006" key="4">
    <source>
        <dbReference type="Google" id="ProtNLM"/>
    </source>
</evidence>
<dbReference type="RefSeq" id="WP_013565861.1">
    <property type="nucleotide sequence ID" value="NC_014962.1"/>
</dbReference>
<evidence type="ECO:0000313" key="3">
    <source>
        <dbReference type="Proteomes" id="UP000008631"/>
    </source>
</evidence>
<evidence type="ECO:0000313" key="2">
    <source>
        <dbReference type="EMBL" id="ADV63573.1"/>
    </source>
</evidence>
<keyword evidence="3" id="KW-1185">Reference proteome</keyword>